<dbReference type="Proteomes" id="UP000308652">
    <property type="component" value="Unassembled WGS sequence"/>
</dbReference>
<reference evidence="1 2" key="1">
    <citation type="journal article" date="2019" name="Nat. Ecol. Evol.">
        <title>Megaphylogeny resolves global patterns of mushroom evolution.</title>
        <authorList>
            <person name="Varga T."/>
            <person name="Krizsan K."/>
            <person name="Foldi C."/>
            <person name="Dima B."/>
            <person name="Sanchez-Garcia M."/>
            <person name="Sanchez-Ramirez S."/>
            <person name="Szollosi G.J."/>
            <person name="Szarkandi J.G."/>
            <person name="Papp V."/>
            <person name="Albert L."/>
            <person name="Andreopoulos W."/>
            <person name="Angelini C."/>
            <person name="Antonin V."/>
            <person name="Barry K.W."/>
            <person name="Bougher N.L."/>
            <person name="Buchanan P."/>
            <person name="Buyck B."/>
            <person name="Bense V."/>
            <person name="Catcheside P."/>
            <person name="Chovatia M."/>
            <person name="Cooper J."/>
            <person name="Damon W."/>
            <person name="Desjardin D."/>
            <person name="Finy P."/>
            <person name="Geml J."/>
            <person name="Haridas S."/>
            <person name="Hughes K."/>
            <person name="Justo A."/>
            <person name="Karasinski D."/>
            <person name="Kautmanova I."/>
            <person name="Kiss B."/>
            <person name="Kocsube S."/>
            <person name="Kotiranta H."/>
            <person name="LaButti K.M."/>
            <person name="Lechner B.E."/>
            <person name="Liimatainen K."/>
            <person name="Lipzen A."/>
            <person name="Lukacs Z."/>
            <person name="Mihaltcheva S."/>
            <person name="Morgado L.N."/>
            <person name="Niskanen T."/>
            <person name="Noordeloos M.E."/>
            <person name="Ohm R.A."/>
            <person name="Ortiz-Santana B."/>
            <person name="Ovrebo C."/>
            <person name="Racz N."/>
            <person name="Riley R."/>
            <person name="Savchenko A."/>
            <person name="Shiryaev A."/>
            <person name="Soop K."/>
            <person name="Spirin V."/>
            <person name="Szebenyi C."/>
            <person name="Tomsovsky M."/>
            <person name="Tulloss R.E."/>
            <person name="Uehling J."/>
            <person name="Grigoriev I.V."/>
            <person name="Vagvolgyi C."/>
            <person name="Papp T."/>
            <person name="Martin F.M."/>
            <person name="Miettinen O."/>
            <person name="Hibbett D.S."/>
            <person name="Nagy L.G."/>
        </authorList>
    </citation>
    <scope>NUCLEOTIDE SEQUENCE [LARGE SCALE GENOMIC DNA]</scope>
    <source>
        <strain evidence="1 2">CBS 166.37</strain>
    </source>
</reference>
<accession>A0A5C3LX19</accession>
<dbReference type="AlphaFoldDB" id="A0A5C3LX19"/>
<gene>
    <name evidence="1" type="ORF">BDQ12DRAFT_139624</name>
</gene>
<name>A0A5C3LX19_9AGAR</name>
<organism evidence="1 2">
    <name type="scientific">Crucibulum laeve</name>
    <dbReference type="NCBI Taxonomy" id="68775"/>
    <lineage>
        <taxon>Eukaryota</taxon>
        <taxon>Fungi</taxon>
        <taxon>Dikarya</taxon>
        <taxon>Basidiomycota</taxon>
        <taxon>Agaricomycotina</taxon>
        <taxon>Agaricomycetes</taxon>
        <taxon>Agaricomycetidae</taxon>
        <taxon>Agaricales</taxon>
        <taxon>Agaricineae</taxon>
        <taxon>Nidulariaceae</taxon>
        <taxon>Crucibulum</taxon>
    </lineage>
</organism>
<evidence type="ECO:0000313" key="2">
    <source>
        <dbReference type="Proteomes" id="UP000308652"/>
    </source>
</evidence>
<keyword evidence="2" id="KW-1185">Reference proteome</keyword>
<dbReference type="EMBL" id="ML213606">
    <property type="protein sequence ID" value="TFK37789.1"/>
    <property type="molecule type" value="Genomic_DNA"/>
</dbReference>
<evidence type="ECO:0000313" key="1">
    <source>
        <dbReference type="EMBL" id="TFK37789.1"/>
    </source>
</evidence>
<protein>
    <submittedName>
        <fullName evidence="1">Uncharacterized protein</fullName>
    </submittedName>
</protein>
<sequence length="103" mass="11607">MPVLLDLLPVSGSRLFPESHEMSYPSPARSRRAHNVHTGSARTSTSLFWHVFHISFPLLPELSVDGYYPSPKSAVSPYSLTLLLPLPSRAEVQRAERRGEFLY</sequence>
<proteinExistence type="predicted"/>
<dbReference type="OrthoDB" id="3256367at2759"/>